<keyword evidence="2" id="KW-1185">Reference proteome</keyword>
<dbReference type="Proteomes" id="UP001431181">
    <property type="component" value="Unassembled WGS sequence"/>
</dbReference>
<dbReference type="InterPro" id="IPR005199">
    <property type="entry name" value="Glyco_hydro_79"/>
</dbReference>
<evidence type="ECO:0000313" key="2">
    <source>
        <dbReference type="Proteomes" id="UP001431181"/>
    </source>
</evidence>
<dbReference type="PANTHER" id="PTHR46145">
    <property type="entry name" value="HEPARANASE"/>
    <property type="match status" value="1"/>
</dbReference>
<gene>
    <name evidence="1" type="ORF">ONZ52_13245</name>
</gene>
<protein>
    <submittedName>
        <fullName evidence="1">Uncharacterized protein</fullName>
    </submittedName>
</protein>
<sequence>MFSNRLIRPWNRGQYSNRQNKSLVVNLTSTHPITKIDTRYLSFSIDISVLAGGFWWEGSTGTQQGLGTKRVAPLDLNQSKLDLLVDALEAAYIRVGGSEADKVEYFTSQKPLSEKQHDGLLLSQTMWNNLHHFCQRHDLALIFTLKYGLFERRKQGRWDATEVIDLLKYSQAHQQQIDICELGNETQCLLGISWFHLTAKRKKPSERLRYLHSMCATAQPNQ</sequence>
<dbReference type="PANTHER" id="PTHR46145:SF4">
    <property type="entry name" value="HEPARANASE"/>
    <property type="match status" value="1"/>
</dbReference>
<comment type="caution">
    <text evidence="1">The sequence shown here is derived from an EMBL/GenBank/DDBJ whole genome shotgun (WGS) entry which is preliminary data.</text>
</comment>
<organism evidence="1 2">
    <name type="scientific">Marinomonas rhodophyticola</name>
    <dbReference type="NCBI Taxonomy" id="2992803"/>
    <lineage>
        <taxon>Bacteria</taxon>
        <taxon>Pseudomonadati</taxon>
        <taxon>Pseudomonadota</taxon>
        <taxon>Gammaproteobacteria</taxon>
        <taxon>Oceanospirillales</taxon>
        <taxon>Oceanospirillaceae</taxon>
        <taxon>Marinomonas</taxon>
    </lineage>
</organism>
<evidence type="ECO:0000313" key="1">
    <source>
        <dbReference type="EMBL" id="MCW4629865.1"/>
    </source>
</evidence>
<dbReference type="Gene3D" id="3.20.20.80">
    <property type="entry name" value="Glycosidases"/>
    <property type="match status" value="1"/>
</dbReference>
<proteinExistence type="predicted"/>
<dbReference type="EMBL" id="JAPEUL010000007">
    <property type="protein sequence ID" value="MCW4629865.1"/>
    <property type="molecule type" value="Genomic_DNA"/>
</dbReference>
<name>A0ABT3KH43_9GAMM</name>
<accession>A0ABT3KH43</accession>
<reference evidence="1" key="1">
    <citation type="submission" date="2022-11" db="EMBL/GenBank/DDBJ databases">
        <title>Marinomonas sp. nov., isolated from marine algae.</title>
        <authorList>
            <person name="Choi D.G."/>
            <person name="Kim J.M."/>
            <person name="Lee J.K."/>
            <person name="Baek J.H."/>
            <person name="Jeon C.O."/>
        </authorList>
    </citation>
    <scope>NUCLEOTIDE SEQUENCE</scope>
    <source>
        <strain evidence="1">KJ51-3</strain>
    </source>
</reference>
<dbReference type="RefSeq" id="WP_265219119.1">
    <property type="nucleotide sequence ID" value="NZ_JAPEUL010000007.1"/>
</dbReference>
<dbReference type="Pfam" id="PF03662">
    <property type="entry name" value="Glyco_hydro_79n"/>
    <property type="match status" value="1"/>
</dbReference>